<name>A0A5B1BYE0_VIBCL</name>
<dbReference type="AlphaFoldDB" id="A0A5B1BYE0"/>
<protein>
    <submittedName>
        <fullName evidence="1">Trypsin-like peptidase domain-containing protein</fullName>
    </submittedName>
</protein>
<organism evidence="1 2">
    <name type="scientific">Vibrio cholerae</name>
    <dbReference type="NCBI Taxonomy" id="666"/>
    <lineage>
        <taxon>Bacteria</taxon>
        <taxon>Pseudomonadati</taxon>
        <taxon>Pseudomonadota</taxon>
        <taxon>Gammaproteobacteria</taxon>
        <taxon>Vibrionales</taxon>
        <taxon>Vibrionaceae</taxon>
        <taxon>Vibrio</taxon>
    </lineage>
</organism>
<evidence type="ECO:0000313" key="2">
    <source>
        <dbReference type="Proteomes" id="UP000323225"/>
    </source>
</evidence>
<dbReference type="Gene3D" id="2.40.10.10">
    <property type="entry name" value="Trypsin-like serine proteases"/>
    <property type="match status" value="1"/>
</dbReference>
<evidence type="ECO:0000313" key="1">
    <source>
        <dbReference type="EMBL" id="KAA1252423.1"/>
    </source>
</evidence>
<dbReference type="Proteomes" id="UP000323225">
    <property type="component" value="Unassembled WGS sequence"/>
</dbReference>
<dbReference type="InterPro" id="IPR009003">
    <property type="entry name" value="Peptidase_S1_PA"/>
</dbReference>
<dbReference type="RefSeq" id="WP_142573936.1">
    <property type="nucleotide sequence ID" value="NZ_VIOR01000102.1"/>
</dbReference>
<dbReference type="EMBL" id="VUAA01000081">
    <property type="protein sequence ID" value="KAA1252423.1"/>
    <property type="molecule type" value="Genomic_DNA"/>
</dbReference>
<proteinExistence type="predicted"/>
<dbReference type="InterPro" id="IPR043504">
    <property type="entry name" value="Peptidase_S1_PA_chymotrypsin"/>
</dbReference>
<accession>A0A5B1BYE0</accession>
<dbReference type="SUPFAM" id="SSF50494">
    <property type="entry name" value="Trypsin-like serine proteases"/>
    <property type="match status" value="1"/>
</dbReference>
<sequence>MEIKQKQEGVYPLNIELPSLKSLFIEMYFGEQLLSSGTATLISNTRESHCALVTNRHNVTGRHQQTGECLSPTLGVPDNIVIHFHRPGEDIGDWIKVKLPLYREDGSPFWIEHPRLGEKADIVALNLNWGSDVLKIPYYLKLDLDRVGMVVSPAEPVSVIGFPFGMSTSGKLPVWATGFLAQELSLISEDDPVFLIDCRTRQGQSGSPVIAFRTSGYRTIKDNRISATLSGRVAWEFLGIYSGRVNAQSDLGRVWHVSALEELLNAAESVYKERNNKNDEAIVK</sequence>
<comment type="caution">
    <text evidence="1">The sequence shown here is derived from an EMBL/GenBank/DDBJ whole genome shotgun (WGS) entry which is preliminary data.</text>
</comment>
<gene>
    <name evidence="1" type="ORF">F0M16_23080</name>
</gene>
<reference evidence="1 2" key="1">
    <citation type="submission" date="2019-09" db="EMBL/GenBank/DDBJ databases">
        <authorList>
            <person name="Kritzky A."/>
            <person name="Schelkanova E.Y."/>
            <person name="Alkhova Z.V."/>
            <person name="Smirnova N.I."/>
        </authorList>
    </citation>
    <scope>NUCLEOTIDE SEQUENCE [LARGE SCALE GENOMIC DNA]</scope>
    <source>
        <strain evidence="1 2">M1526</strain>
    </source>
</reference>